<dbReference type="EMBL" id="MASW01000002">
    <property type="protein sequence ID" value="PXY27408.1"/>
    <property type="molecule type" value="Genomic_DNA"/>
</dbReference>
<evidence type="ECO:0000313" key="1">
    <source>
        <dbReference type="EMBL" id="PXY27408.1"/>
    </source>
</evidence>
<accession>A0A2V4B200</accession>
<sequence length="71" mass="8328">MKRCVAKARWRLAYALNRLPGMCWTNLVGWVLRSCRLRETRQDWLCRRGVAESRDGRCYCGKLQRPGGDAR</sequence>
<gene>
    <name evidence="1" type="ORF">BAY60_13315</name>
</gene>
<proteinExistence type="predicted"/>
<protein>
    <submittedName>
        <fullName evidence="1">Uncharacterized protein</fullName>
    </submittedName>
</protein>
<comment type="caution">
    <text evidence="1">The sequence shown here is derived from an EMBL/GenBank/DDBJ whole genome shotgun (WGS) entry which is preliminary data.</text>
</comment>
<reference evidence="1 2" key="1">
    <citation type="submission" date="2016-07" db="EMBL/GenBank/DDBJ databases">
        <title>Draft genome sequence of Prauserella muralis DSM 45305, isolated from a mould-covered wall in an indoor environment.</title>
        <authorList>
            <person name="Ruckert C."/>
            <person name="Albersmeier A."/>
            <person name="Jiang C.-L."/>
            <person name="Jiang Y."/>
            <person name="Kalinowski J."/>
            <person name="Schneider O."/>
            <person name="Winkler A."/>
            <person name="Zotchev S.B."/>
        </authorList>
    </citation>
    <scope>NUCLEOTIDE SEQUENCE [LARGE SCALE GENOMIC DNA]</scope>
    <source>
        <strain evidence="1 2">DSM 45305</strain>
    </source>
</reference>
<keyword evidence="2" id="KW-1185">Reference proteome</keyword>
<name>A0A2V4B200_9PSEU</name>
<dbReference type="OrthoDB" id="9951492at2"/>
<evidence type="ECO:0000313" key="2">
    <source>
        <dbReference type="Proteomes" id="UP000249915"/>
    </source>
</evidence>
<dbReference type="AlphaFoldDB" id="A0A2V4B200"/>
<dbReference type="Proteomes" id="UP000249915">
    <property type="component" value="Unassembled WGS sequence"/>
</dbReference>
<dbReference type="RefSeq" id="WP_112281411.1">
    <property type="nucleotide sequence ID" value="NZ_MASW01000002.1"/>
</dbReference>
<organism evidence="1 2">
    <name type="scientific">Prauserella muralis</name>
    <dbReference type="NCBI Taxonomy" id="588067"/>
    <lineage>
        <taxon>Bacteria</taxon>
        <taxon>Bacillati</taxon>
        <taxon>Actinomycetota</taxon>
        <taxon>Actinomycetes</taxon>
        <taxon>Pseudonocardiales</taxon>
        <taxon>Pseudonocardiaceae</taxon>
        <taxon>Prauserella</taxon>
    </lineage>
</organism>